<dbReference type="SUPFAM" id="SSF140663">
    <property type="entry name" value="TTHA0068-like"/>
    <property type="match status" value="1"/>
</dbReference>
<dbReference type="PANTHER" id="PTHR34796:SF1">
    <property type="entry name" value="EXPRESSED PROTEIN"/>
    <property type="match status" value="1"/>
</dbReference>
<organism evidence="1 2">
    <name type="scientific">Insulibacter thermoxylanivorax</name>
    <dbReference type="NCBI Taxonomy" id="2749268"/>
    <lineage>
        <taxon>Bacteria</taxon>
        <taxon>Bacillati</taxon>
        <taxon>Bacillota</taxon>
        <taxon>Bacilli</taxon>
        <taxon>Bacillales</taxon>
        <taxon>Paenibacillaceae</taxon>
        <taxon>Insulibacter</taxon>
    </lineage>
</organism>
<protein>
    <recommendedName>
        <fullName evidence="3">DUF309 domain-containing protein</fullName>
    </recommendedName>
</protein>
<reference evidence="1" key="1">
    <citation type="submission" date="2020-08" db="EMBL/GenBank/DDBJ databases">
        <authorList>
            <person name="Uke A."/>
            <person name="Chhe C."/>
            <person name="Baramee S."/>
            <person name="Kosugi A."/>
        </authorList>
    </citation>
    <scope>NUCLEOTIDE SEQUENCE</scope>
    <source>
        <strain evidence="1">DA-C8</strain>
    </source>
</reference>
<name>A0A916VFV8_9BACL</name>
<accession>A0A916VFV8</accession>
<dbReference type="EMBL" id="BMAQ01000014">
    <property type="protein sequence ID" value="GFR38303.1"/>
    <property type="molecule type" value="Genomic_DNA"/>
</dbReference>
<comment type="caution">
    <text evidence="1">The sequence shown here is derived from an EMBL/GenBank/DDBJ whole genome shotgun (WGS) entry which is preliminary data.</text>
</comment>
<dbReference type="AlphaFoldDB" id="A0A916VFV8"/>
<evidence type="ECO:0000313" key="1">
    <source>
        <dbReference type="EMBL" id="GFR38303.1"/>
    </source>
</evidence>
<dbReference type="Gene3D" id="1.10.3450.10">
    <property type="entry name" value="TTHA0068-like"/>
    <property type="match status" value="1"/>
</dbReference>
<dbReference type="InterPro" id="IPR023203">
    <property type="entry name" value="TTHA0068_sf"/>
</dbReference>
<dbReference type="InterPro" id="IPR005500">
    <property type="entry name" value="DUF309"/>
</dbReference>
<dbReference type="RefSeq" id="WP_200966545.1">
    <property type="nucleotide sequence ID" value="NZ_BMAQ01000014.1"/>
</dbReference>
<evidence type="ECO:0000313" key="2">
    <source>
        <dbReference type="Proteomes" id="UP000654993"/>
    </source>
</evidence>
<dbReference type="PANTHER" id="PTHR34796">
    <property type="entry name" value="EXPRESSED PROTEIN"/>
    <property type="match status" value="1"/>
</dbReference>
<sequence>MEQLHQKDYGRYPDAYIDYLVQFQAVRDYFECHEILEEYWKEHPDSPYRETWVMLIQLAVSIYHHRRGNLRGAVKLMKGALRRYEAEHMAQLGVDGARLREMMEKRLAEYIGQPELPFIDLNIPIADEALRVCCVRRAEMLGYAWERASDLTDRALLDRHLLRDRSAVSEEREAALQKKRDSRS</sequence>
<evidence type="ECO:0008006" key="3">
    <source>
        <dbReference type="Google" id="ProtNLM"/>
    </source>
</evidence>
<dbReference type="Pfam" id="PF03745">
    <property type="entry name" value="DUF309"/>
    <property type="match status" value="1"/>
</dbReference>
<reference evidence="1" key="2">
    <citation type="journal article" date="2021" name="Data Brief">
        <title>Draft genome sequence data of the facultative, thermophilic, xylanolytic bacterium Paenibacillus sp. strain DA-C8.</title>
        <authorList>
            <person name="Chhe C."/>
            <person name="Uke A."/>
            <person name="Baramee S."/>
            <person name="Ungkulpasvich U."/>
            <person name="Tachaapaikoon C."/>
            <person name="Pason P."/>
            <person name="Waeonukul R."/>
            <person name="Ratanakhanokchai K."/>
            <person name="Kosugi A."/>
        </authorList>
    </citation>
    <scope>NUCLEOTIDE SEQUENCE</scope>
    <source>
        <strain evidence="1">DA-C8</strain>
    </source>
</reference>
<proteinExistence type="predicted"/>
<gene>
    <name evidence="1" type="primary">ypuF</name>
    <name evidence="1" type="ORF">PRECH8_15990</name>
</gene>
<dbReference type="Proteomes" id="UP000654993">
    <property type="component" value="Unassembled WGS sequence"/>
</dbReference>
<keyword evidence="2" id="KW-1185">Reference proteome</keyword>